<dbReference type="WBParaSite" id="nRc.2.0.1.t23038-RA">
    <property type="protein sequence ID" value="nRc.2.0.1.t23038-RA"/>
    <property type="gene ID" value="nRc.2.0.1.g23038"/>
</dbReference>
<proteinExistence type="predicted"/>
<name>A0A915J982_ROMCU</name>
<reference evidence="2" key="1">
    <citation type="submission" date="2022-11" db="UniProtKB">
        <authorList>
            <consortium name="WormBaseParasite"/>
        </authorList>
    </citation>
    <scope>IDENTIFICATION</scope>
</reference>
<evidence type="ECO:0000313" key="1">
    <source>
        <dbReference type="Proteomes" id="UP000887565"/>
    </source>
</evidence>
<dbReference type="Proteomes" id="UP000887565">
    <property type="component" value="Unplaced"/>
</dbReference>
<protein>
    <submittedName>
        <fullName evidence="2">Uncharacterized protein</fullName>
    </submittedName>
</protein>
<keyword evidence="1" id="KW-1185">Reference proteome</keyword>
<sequence>MNASVGHRFAAVVAPTIATTNFVDAQFFGHGIVEPNLTASCSDQQTIFVPSTPYFTHRLFASVASIQTIELYKDCGTVQRYNVSMALGKYD</sequence>
<dbReference type="AlphaFoldDB" id="A0A915J982"/>
<accession>A0A915J982</accession>
<organism evidence="1 2">
    <name type="scientific">Romanomermis culicivorax</name>
    <name type="common">Nematode worm</name>
    <dbReference type="NCBI Taxonomy" id="13658"/>
    <lineage>
        <taxon>Eukaryota</taxon>
        <taxon>Metazoa</taxon>
        <taxon>Ecdysozoa</taxon>
        <taxon>Nematoda</taxon>
        <taxon>Enoplea</taxon>
        <taxon>Dorylaimia</taxon>
        <taxon>Mermithida</taxon>
        <taxon>Mermithoidea</taxon>
        <taxon>Mermithidae</taxon>
        <taxon>Romanomermis</taxon>
    </lineage>
</organism>
<evidence type="ECO:0000313" key="2">
    <source>
        <dbReference type="WBParaSite" id="nRc.2.0.1.t23038-RA"/>
    </source>
</evidence>